<feature type="signal peptide" evidence="2">
    <location>
        <begin position="1"/>
        <end position="21"/>
    </location>
</feature>
<feature type="region of interest" description="Disordered" evidence="1">
    <location>
        <begin position="326"/>
        <end position="365"/>
    </location>
</feature>
<dbReference type="SMR" id="A0A8R2M7S6"/>
<accession>A0A8R2M7S6</accession>
<keyword evidence="2" id="KW-0732">Signal</keyword>
<reference evidence="4" key="1">
    <citation type="journal article" date="2008" name="Insect Biochem. Mol. Biol.">
        <title>The genome of a lepidopteran model insect, the silkworm Bombyx mori.</title>
        <authorList>
            <consortium name="International Silkworm Genome Consortium"/>
        </authorList>
    </citation>
    <scope>NUCLEOTIDE SEQUENCE [LARGE SCALE GENOMIC DNA]</scope>
    <source>
        <strain evidence="4">p50T</strain>
    </source>
</reference>
<sequence>MLPKLVLAAIVLCVFIVVTSGDRGYCKKCFFIPNRRIKRGKYYSNPPQRFYSRPPVSFPHIGAFSYTPPPNYMVEDDSPYPGPPGSRPYKVSSHPNEGLADEEINNLMKHLTKQDLDKILDFANGQRQKNQPLYKFNQENNNYIKKANLSLYKAETNNNEVFSKNYDNEEEKEEANHLFKANVQYIDQSSASNSRHQEQTPYKYTESINYVTESIPQKHYTEMYKMSPSESEQRIVNKQINFDDALETELADSDTNTENSFSEASFMPKPLNLREEQDFYGSFTNNIPKVVPSESYKVESFGDLPLMNYNSKLDSVSSYHVPHYTVTSSSKHGASSSGSLISSSTSIKGPPVEPAPPVSAGKEQSDAHLKAIKIWSHKSRGAAYTLHDDGTLSIEKPTRPKGSFGYP</sequence>
<evidence type="ECO:0000313" key="3">
    <source>
        <dbReference type="EnsemblMetazoa" id="XP_037875290.1"/>
    </source>
</evidence>
<keyword evidence="4" id="KW-1185">Reference proteome</keyword>
<feature type="compositionally biased region" description="Low complexity" evidence="1">
    <location>
        <begin position="327"/>
        <end position="348"/>
    </location>
</feature>
<feature type="chain" id="PRO_5035782992" evidence="2">
    <location>
        <begin position="22"/>
        <end position="407"/>
    </location>
</feature>
<dbReference type="AlphaFoldDB" id="A0A8R2M7S6"/>
<organism evidence="3 4">
    <name type="scientific">Bombyx mori</name>
    <name type="common">Silk moth</name>
    <dbReference type="NCBI Taxonomy" id="7091"/>
    <lineage>
        <taxon>Eukaryota</taxon>
        <taxon>Metazoa</taxon>
        <taxon>Ecdysozoa</taxon>
        <taxon>Arthropoda</taxon>
        <taxon>Hexapoda</taxon>
        <taxon>Insecta</taxon>
        <taxon>Pterygota</taxon>
        <taxon>Neoptera</taxon>
        <taxon>Endopterygota</taxon>
        <taxon>Lepidoptera</taxon>
        <taxon>Glossata</taxon>
        <taxon>Ditrysia</taxon>
        <taxon>Bombycoidea</taxon>
        <taxon>Bombycidae</taxon>
        <taxon>Bombycinae</taxon>
        <taxon>Bombyx</taxon>
    </lineage>
</organism>
<proteinExistence type="predicted"/>
<evidence type="ECO:0000256" key="1">
    <source>
        <dbReference type="SAM" id="MobiDB-lite"/>
    </source>
</evidence>
<protein>
    <submittedName>
        <fullName evidence="3">Uncharacterized protein</fullName>
    </submittedName>
</protein>
<evidence type="ECO:0000313" key="4">
    <source>
        <dbReference type="Proteomes" id="UP000005204"/>
    </source>
</evidence>
<name>A0A8R2M7S6_BOMMO</name>
<feature type="region of interest" description="Disordered" evidence="1">
    <location>
        <begin position="388"/>
        <end position="407"/>
    </location>
</feature>
<dbReference type="EnsemblMetazoa" id="XM_038019362.1">
    <property type="protein sequence ID" value="XP_037875290.1"/>
    <property type="gene ID" value="LOC119630336"/>
</dbReference>
<feature type="region of interest" description="Disordered" evidence="1">
    <location>
        <begin position="73"/>
        <end position="96"/>
    </location>
</feature>
<reference evidence="3" key="2">
    <citation type="submission" date="2022-06" db="UniProtKB">
        <authorList>
            <consortium name="EnsemblMetazoa"/>
        </authorList>
    </citation>
    <scope>IDENTIFICATION</scope>
    <source>
        <strain evidence="3">p50T (Dazao)</strain>
    </source>
</reference>
<dbReference type="Proteomes" id="UP000005204">
    <property type="component" value="Unassembled WGS sequence"/>
</dbReference>
<evidence type="ECO:0000256" key="2">
    <source>
        <dbReference type="SAM" id="SignalP"/>
    </source>
</evidence>